<evidence type="ECO:0000259" key="11">
    <source>
        <dbReference type="Pfam" id="PF21974"/>
    </source>
</evidence>
<comment type="similarity">
    <text evidence="4">Belongs to the snurportin family.</text>
</comment>
<dbReference type="GO" id="GO:0061015">
    <property type="term" value="P:snRNA import into nucleus"/>
    <property type="evidence" value="ECO:0007669"/>
    <property type="project" value="InterPro"/>
</dbReference>
<name>A0A1Y2ETB2_9BASI</name>
<evidence type="ECO:0000256" key="5">
    <source>
        <dbReference type="ARBA" id="ARBA00016034"/>
    </source>
</evidence>
<evidence type="ECO:0000256" key="1">
    <source>
        <dbReference type="ARBA" id="ARBA00003975"/>
    </source>
</evidence>
<dbReference type="InParanoid" id="A0A1Y2ETB2"/>
<keyword evidence="6" id="KW-0813">Transport</keyword>
<evidence type="ECO:0000256" key="8">
    <source>
        <dbReference type="ARBA" id="ARBA00022884"/>
    </source>
</evidence>
<evidence type="ECO:0000256" key="6">
    <source>
        <dbReference type="ARBA" id="ARBA00022448"/>
    </source>
</evidence>
<feature type="region of interest" description="Disordered" evidence="10">
    <location>
        <begin position="1"/>
        <end position="47"/>
    </location>
</feature>
<protein>
    <recommendedName>
        <fullName evidence="5">Snurportin-1</fullName>
    </recommendedName>
</protein>
<evidence type="ECO:0000256" key="4">
    <source>
        <dbReference type="ARBA" id="ARBA00007540"/>
    </source>
</evidence>
<dbReference type="GO" id="GO:0005634">
    <property type="term" value="C:nucleus"/>
    <property type="evidence" value="ECO:0007669"/>
    <property type="project" value="UniProtKB-SubCell"/>
</dbReference>
<comment type="function">
    <text evidence="1">Functions as an U snRNP-specific nuclear import adapter. Involved in the trimethylguanosine (m3G)-cap-dependent nuclear import of U snRNPs. Binds specifically to the terminal m3G-cap U snRNAs.</text>
</comment>
<keyword evidence="13" id="KW-1185">Reference proteome</keyword>
<dbReference type="InterPro" id="IPR047857">
    <property type="entry name" value="Snurportin1_C"/>
</dbReference>
<dbReference type="EMBL" id="MCGR01000040">
    <property type="protein sequence ID" value="ORY74777.1"/>
    <property type="molecule type" value="Genomic_DNA"/>
</dbReference>
<reference evidence="12 13" key="1">
    <citation type="submission" date="2016-07" db="EMBL/GenBank/DDBJ databases">
        <title>Pervasive Adenine N6-methylation of Active Genes in Fungi.</title>
        <authorList>
            <consortium name="DOE Joint Genome Institute"/>
            <person name="Mondo S.J."/>
            <person name="Dannebaum R.O."/>
            <person name="Kuo R.C."/>
            <person name="Labutti K."/>
            <person name="Haridas S."/>
            <person name="Kuo A."/>
            <person name="Salamov A."/>
            <person name="Ahrendt S.R."/>
            <person name="Lipzen A."/>
            <person name="Sullivan W."/>
            <person name="Andreopoulos W.B."/>
            <person name="Clum A."/>
            <person name="Lindquist E."/>
            <person name="Daum C."/>
            <person name="Ramamoorthy G.K."/>
            <person name="Gryganskyi A."/>
            <person name="Culley D."/>
            <person name="Magnuson J.K."/>
            <person name="James T.Y."/>
            <person name="O'Malley M.A."/>
            <person name="Stajich J.E."/>
            <person name="Spatafora J.W."/>
            <person name="Visel A."/>
            <person name="Grigoriev I.V."/>
        </authorList>
    </citation>
    <scope>NUCLEOTIDE SEQUENCE [LARGE SCALE GENOMIC DNA]</scope>
    <source>
        <strain evidence="12 13">62-1032</strain>
    </source>
</reference>
<feature type="domain" description="Snurportin-1 m3G cap-binding" evidence="11">
    <location>
        <begin position="135"/>
        <end position="233"/>
    </location>
</feature>
<accession>A0A1Y2ETB2</accession>
<dbReference type="PANTHER" id="PTHR13403">
    <property type="entry name" value="SNURPORTIN1 RNUT1 PROTEIN RNA, U TRANSPORTER 1"/>
    <property type="match status" value="1"/>
</dbReference>
<sequence length="379" mass="40088">MESTSPPPPHHIPARRLSSFHHGAPSPAEAQHARRAAALAAQRERRTHAFEAARALASSRLDVDGMGDLSLGSGGQFSDADSSDGEGDQRMDSPAPPPIASPSHSHKTPRSKPQYKPWARNLLTQGETLDLSHGLPKGLESDWMLRVVPKGKRCLCAVGTDSYGTNSVLYSRVSGRSLSRHSLPLPASTLLDVVYDSALGVLWVLDLIRWMGRDFVECDGGIRSFFLASKLSELGLQLYTPPSPSADGTTSTSTNGSAPLLLGCPTLSSPLLPSSLLPLLTSVPPTSAEPLPVAVTILSPSTTPSQPPSTSAIHIPLQAIGLMLYLTAAHYESGLTALAGWIPCEMGDKGKEGQEGVRRFGQLAEEWAGRGGPASGMME</sequence>
<comment type="subcellular location">
    <subcellularLocation>
        <location evidence="3">Cytoplasm</location>
    </subcellularLocation>
    <subcellularLocation>
        <location evidence="2">Nucleus</location>
    </subcellularLocation>
</comment>
<dbReference type="Proteomes" id="UP000193467">
    <property type="component" value="Unassembled WGS sequence"/>
</dbReference>
<dbReference type="Pfam" id="PF21974">
    <property type="entry name" value="SPN1_m3Gcap_bd"/>
    <property type="match status" value="1"/>
</dbReference>
<evidence type="ECO:0000256" key="10">
    <source>
        <dbReference type="SAM" id="MobiDB-lite"/>
    </source>
</evidence>
<keyword evidence="9" id="KW-0539">Nucleus</keyword>
<organism evidence="12 13">
    <name type="scientific">Leucosporidium creatinivorum</name>
    <dbReference type="NCBI Taxonomy" id="106004"/>
    <lineage>
        <taxon>Eukaryota</taxon>
        <taxon>Fungi</taxon>
        <taxon>Dikarya</taxon>
        <taxon>Basidiomycota</taxon>
        <taxon>Pucciniomycotina</taxon>
        <taxon>Microbotryomycetes</taxon>
        <taxon>Leucosporidiales</taxon>
        <taxon>Leucosporidium</taxon>
    </lineage>
</organism>
<dbReference type="GO" id="GO:0005737">
    <property type="term" value="C:cytoplasm"/>
    <property type="evidence" value="ECO:0007669"/>
    <property type="project" value="UniProtKB-SubCell"/>
</dbReference>
<dbReference type="STRING" id="106004.A0A1Y2ETB2"/>
<dbReference type="OrthoDB" id="10003593at2759"/>
<dbReference type="PANTHER" id="PTHR13403:SF6">
    <property type="entry name" value="SNURPORTIN-1"/>
    <property type="match status" value="1"/>
</dbReference>
<evidence type="ECO:0000256" key="2">
    <source>
        <dbReference type="ARBA" id="ARBA00004123"/>
    </source>
</evidence>
<comment type="caution">
    <text evidence="12">The sequence shown here is derived from an EMBL/GenBank/DDBJ whole genome shotgun (WGS) entry which is preliminary data.</text>
</comment>
<gene>
    <name evidence="12" type="ORF">BCR35DRAFT_306597</name>
</gene>
<evidence type="ECO:0000313" key="13">
    <source>
        <dbReference type="Proteomes" id="UP000193467"/>
    </source>
</evidence>
<evidence type="ECO:0000256" key="3">
    <source>
        <dbReference type="ARBA" id="ARBA00004496"/>
    </source>
</evidence>
<feature type="region of interest" description="Disordered" evidence="10">
    <location>
        <begin position="67"/>
        <end position="114"/>
    </location>
</feature>
<evidence type="ECO:0000256" key="9">
    <source>
        <dbReference type="ARBA" id="ARBA00023242"/>
    </source>
</evidence>
<dbReference type="AlphaFoldDB" id="A0A1Y2ETB2"/>
<proteinExistence type="inferred from homology"/>
<evidence type="ECO:0000313" key="12">
    <source>
        <dbReference type="EMBL" id="ORY74777.1"/>
    </source>
</evidence>
<dbReference type="GO" id="GO:0003723">
    <property type="term" value="F:RNA binding"/>
    <property type="evidence" value="ECO:0007669"/>
    <property type="project" value="UniProtKB-KW"/>
</dbReference>
<keyword evidence="7" id="KW-0963">Cytoplasm</keyword>
<keyword evidence="8" id="KW-0694">RNA-binding</keyword>
<feature type="compositionally biased region" description="Pro residues" evidence="10">
    <location>
        <begin position="1"/>
        <end position="11"/>
    </location>
</feature>
<dbReference type="InterPro" id="IPR017336">
    <property type="entry name" value="Snurportin-1"/>
</dbReference>
<evidence type="ECO:0000256" key="7">
    <source>
        <dbReference type="ARBA" id="ARBA00022490"/>
    </source>
</evidence>
<dbReference type="Gene3D" id="3.30.470.30">
    <property type="entry name" value="DNA ligase/mRNA capping enzyme"/>
    <property type="match status" value="1"/>
</dbReference>